<sequence>MSDRYYPRPPDYSESTARALLSGSRLKSSLYSQAGKLIEYFIRNSREYSRRLSSNDGHTVYVGYSGVALTHFMMHLKTGRDGSLDLARRLNEKALRELNGRRISFLQGDAGPLAMGAAINFTYGDSRKAQECVERLIALGERAKSQDFELLNGWAGYLYALLYVNSFISQAIPVNILRKHVDAILAQGYNNARTNRTTSPLAYYWLGENYSGAAHGVAGILYLLLSSGVLSHSEVNNLVKPSLDHLIETRFRSGNYRSSADSNSDRLVQWCHGAPGFTDLLILAADTFGGSPYLALAEESTDVVWDRGLLRKGYSLCHGVCGNAYSFLALFKRTKSVEQLYRAAAYFNWTLSYSKHEGHTPDHPFSLFEGQAGILYYLVEMFDPKTAAFPCFEI</sequence>
<evidence type="ECO:0000256" key="2">
    <source>
        <dbReference type="PIRSR" id="PIRSR607822-1"/>
    </source>
</evidence>
<evidence type="ECO:0000256" key="1">
    <source>
        <dbReference type="ARBA" id="ARBA00007179"/>
    </source>
</evidence>
<name>A0A6H5GI80_9HEMI</name>
<dbReference type="CDD" id="cd04794">
    <property type="entry name" value="euk_LANCL"/>
    <property type="match status" value="1"/>
</dbReference>
<feature type="binding site" evidence="2">
    <location>
        <position position="271"/>
    </location>
    <ligand>
        <name>Zn(2+)</name>
        <dbReference type="ChEBI" id="CHEBI:29105"/>
    </ligand>
</feature>
<dbReference type="Gene3D" id="1.50.10.10">
    <property type="match status" value="1"/>
</dbReference>
<dbReference type="PANTHER" id="PTHR12736:SF21">
    <property type="entry name" value="LANC-LIKE PROTEIN 2"/>
    <property type="match status" value="1"/>
</dbReference>
<dbReference type="InterPro" id="IPR020464">
    <property type="entry name" value="LanC-like_prot_euk"/>
</dbReference>
<dbReference type="GO" id="GO:0005886">
    <property type="term" value="C:plasma membrane"/>
    <property type="evidence" value="ECO:0007669"/>
    <property type="project" value="TreeGrafter"/>
</dbReference>
<evidence type="ECO:0000313" key="3">
    <source>
        <dbReference type="EMBL" id="CAB0003475.1"/>
    </source>
</evidence>
<dbReference type="SUPFAM" id="SSF158745">
    <property type="entry name" value="LanC-like"/>
    <property type="match status" value="1"/>
</dbReference>
<dbReference type="PRINTS" id="PR01950">
    <property type="entry name" value="LANCSUPER"/>
</dbReference>
<proteinExistence type="inferred from homology"/>
<dbReference type="GO" id="GO:0031179">
    <property type="term" value="P:peptide modification"/>
    <property type="evidence" value="ECO:0007669"/>
    <property type="project" value="InterPro"/>
</dbReference>
<keyword evidence="2" id="KW-0862">Zinc</keyword>
<dbReference type="PRINTS" id="PR01951">
    <property type="entry name" value="LANCEUKARYTE"/>
</dbReference>
<feature type="binding site" evidence="2">
    <location>
        <position position="317"/>
    </location>
    <ligand>
        <name>Zn(2+)</name>
        <dbReference type="ChEBI" id="CHEBI:29105"/>
    </ligand>
</feature>
<gene>
    <name evidence="3" type="ORF">NTEN_LOCUS9003</name>
</gene>
<dbReference type="Proteomes" id="UP000479000">
    <property type="component" value="Unassembled WGS sequence"/>
</dbReference>
<accession>A0A6H5GI80</accession>
<keyword evidence="4" id="KW-1185">Reference proteome</keyword>
<dbReference type="GO" id="GO:0046872">
    <property type="term" value="F:metal ion binding"/>
    <property type="evidence" value="ECO:0007669"/>
    <property type="project" value="UniProtKB-KW"/>
</dbReference>
<feature type="binding site" evidence="2">
    <location>
        <position position="318"/>
    </location>
    <ligand>
        <name>Zn(2+)</name>
        <dbReference type="ChEBI" id="CHEBI:29105"/>
    </ligand>
</feature>
<protein>
    <submittedName>
        <fullName evidence="3">Uncharacterized protein</fullName>
    </submittedName>
</protein>
<comment type="similarity">
    <text evidence="1">Belongs to the LanC-like protein family.</text>
</comment>
<reference evidence="3 4" key="1">
    <citation type="submission" date="2020-02" db="EMBL/GenBank/DDBJ databases">
        <authorList>
            <person name="Ferguson B K."/>
        </authorList>
    </citation>
    <scope>NUCLEOTIDE SEQUENCE [LARGE SCALE GENOMIC DNA]</scope>
</reference>
<dbReference type="AlphaFoldDB" id="A0A6H5GI80"/>
<dbReference type="InterPro" id="IPR007822">
    <property type="entry name" value="LANC-like"/>
</dbReference>
<keyword evidence="2" id="KW-0479">Metal-binding</keyword>
<dbReference type="GO" id="GO:0005975">
    <property type="term" value="P:carbohydrate metabolic process"/>
    <property type="evidence" value="ECO:0007669"/>
    <property type="project" value="InterPro"/>
</dbReference>
<dbReference type="InterPro" id="IPR012341">
    <property type="entry name" value="6hp_glycosidase-like_sf"/>
</dbReference>
<dbReference type="Pfam" id="PF05147">
    <property type="entry name" value="LANC_like"/>
    <property type="match status" value="1"/>
</dbReference>
<organism evidence="3 4">
    <name type="scientific">Nesidiocoris tenuis</name>
    <dbReference type="NCBI Taxonomy" id="355587"/>
    <lineage>
        <taxon>Eukaryota</taxon>
        <taxon>Metazoa</taxon>
        <taxon>Ecdysozoa</taxon>
        <taxon>Arthropoda</taxon>
        <taxon>Hexapoda</taxon>
        <taxon>Insecta</taxon>
        <taxon>Pterygota</taxon>
        <taxon>Neoptera</taxon>
        <taxon>Paraneoptera</taxon>
        <taxon>Hemiptera</taxon>
        <taxon>Heteroptera</taxon>
        <taxon>Panheteroptera</taxon>
        <taxon>Cimicomorpha</taxon>
        <taxon>Miridae</taxon>
        <taxon>Dicyphina</taxon>
        <taxon>Nesidiocoris</taxon>
    </lineage>
</organism>
<dbReference type="PANTHER" id="PTHR12736">
    <property type="entry name" value="LANC-LIKE PROTEIN"/>
    <property type="match status" value="1"/>
</dbReference>
<dbReference type="EMBL" id="CADCXU010013504">
    <property type="protein sequence ID" value="CAB0003475.1"/>
    <property type="molecule type" value="Genomic_DNA"/>
</dbReference>
<dbReference type="OrthoDB" id="10257263at2759"/>
<evidence type="ECO:0000313" key="4">
    <source>
        <dbReference type="Proteomes" id="UP000479000"/>
    </source>
</evidence>
<dbReference type="SMART" id="SM01260">
    <property type="entry name" value="LANC_like"/>
    <property type="match status" value="1"/>
</dbReference>